<comment type="caution">
    <text evidence="3">The sequence shown here is derived from an EMBL/GenBank/DDBJ whole genome shotgun (WGS) entry which is preliminary data.</text>
</comment>
<evidence type="ECO:0000313" key="4">
    <source>
        <dbReference type="EMBL" id="KAA1128407.1"/>
    </source>
</evidence>
<feature type="compositionally biased region" description="Polar residues" evidence="1">
    <location>
        <begin position="152"/>
        <end position="162"/>
    </location>
</feature>
<reference evidence="5 6" key="1">
    <citation type="submission" date="2019-05" db="EMBL/GenBank/DDBJ databases">
        <title>Emergence of the Ug99 lineage of the wheat stem rust pathogen through somatic hybridization.</title>
        <authorList>
            <person name="Li F."/>
            <person name="Upadhyaya N.M."/>
            <person name="Sperschneider J."/>
            <person name="Matny O."/>
            <person name="Nguyen-Phuc H."/>
            <person name="Mago R."/>
            <person name="Raley C."/>
            <person name="Miller M.E."/>
            <person name="Silverstein K.A.T."/>
            <person name="Henningsen E."/>
            <person name="Hirsch C.D."/>
            <person name="Visser B."/>
            <person name="Pretorius Z.A."/>
            <person name="Steffenson B.J."/>
            <person name="Schwessinger B."/>
            <person name="Dodds P.N."/>
            <person name="Figueroa M."/>
        </authorList>
    </citation>
    <scope>NUCLEOTIDE SEQUENCE [LARGE SCALE GENOMIC DNA]</scope>
    <source>
        <strain evidence="3">21-0</strain>
        <strain evidence="4 6">Ug99</strain>
    </source>
</reference>
<organism evidence="3 5">
    <name type="scientific">Puccinia graminis f. sp. tritici</name>
    <dbReference type="NCBI Taxonomy" id="56615"/>
    <lineage>
        <taxon>Eukaryota</taxon>
        <taxon>Fungi</taxon>
        <taxon>Dikarya</taxon>
        <taxon>Basidiomycota</taxon>
        <taxon>Pucciniomycotina</taxon>
        <taxon>Pucciniomycetes</taxon>
        <taxon>Pucciniales</taxon>
        <taxon>Pucciniaceae</taxon>
        <taxon>Puccinia</taxon>
    </lineage>
</organism>
<proteinExistence type="predicted"/>
<dbReference type="Pfam" id="PF00248">
    <property type="entry name" value="Aldo_ket_red"/>
    <property type="match status" value="1"/>
</dbReference>
<dbReference type="Proteomes" id="UP000324748">
    <property type="component" value="Unassembled WGS sequence"/>
</dbReference>
<dbReference type="PANTHER" id="PTHR42686:SF1">
    <property type="entry name" value="GH17980P-RELATED"/>
    <property type="match status" value="1"/>
</dbReference>
<accession>A0A5B0LMW0</accession>
<name>A0A5B0LMW0_PUCGR</name>
<evidence type="ECO:0000259" key="2">
    <source>
        <dbReference type="Pfam" id="PF00248"/>
    </source>
</evidence>
<sequence>MTTQDSSKLSKASEPPLGLSPIILGGATFSNIYNSDDDLKRNTPESTLLFALRNGINAVDTAPYYGNSQSIIGQIISKPEFRAEFPRSSYHLLTKCGRYGPKDFDYSPERIIRSVKESCTLLGTDYLDAVYLHDVEYVAEDPDGFNKGGPSRISSDGQSTGQLDPAPKTEKYAQSYGPGDDTVVLAAKTLFQLKQEGLIRRVGISGYPLGTLLRMSHLIVTQLDCPLDLVMSYACLTLQNSALSSYLPYFQAAGVVQIISASPLGNGLLTTRGPPDWQPAPEALRQVIKEVAKSIQATHHLSIERISLLYSMYFPHTVIGFSSVDEVKAALEVLGEIQNPKDASSISSAQAAVQDALKSSGYLNWSWPSPSD</sequence>
<feature type="domain" description="NADP-dependent oxidoreductase" evidence="2">
    <location>
        <begin position="21"/>
        <end position="335"/>
    </location>
</feature>
<dbReference type="SUPFAM" id="SSF51430">
    <property type="entry name" value="NAD(P)-linked oxidoreductase"/>
    <property type="match status" value="1"/>
</dbReference>
<evidence type="ECO:0000256" key="1">
    <source>
        <dbReference type="SAM" id="MobiDB-lite"/>
    </source>
</evidence>
<dbReference type="GO" id="GO:0045290">
    <property type="term" value="F:D-arabinose 1-dehydrogenase [NAD(P)+] activity"/>
    <property type="evidence" value="ECO:0007669"/>
    <property type="project" value="TreeGrafter"/>
</dbReference>
<dbReference type="GO" id="GO:0005829">
    <property type="term" value="C:cytosol"/>
    <property type="evidence" value="ECO:0007669"/>
    <property type="project" value="TreeGrafter"/>
</dbReference>
<evidence type="ECO:0000313" key="5">
    <source>
        <dbReference type="Proteomes" id="UP000324748"/>
    </source>
</evidence>
<dbReference type="OrthoDB" id="5286008at2759"/>
<dbReference type="AlphaFoldDB" id="A0A5B0LMW0"/>
<dbReference type="InterPro" id="IPR020471">
    <property type="entry name" value="AKR"/>
</dbReference>
<evidence type="ECO:0000313" key="6">
    <source>
        <dbReference type="Proteomes" id="UP000325313"/>
    </source>
</evidence>
<keyword evidence="5" id="KW-1185">Reference proteome</keyword>
<dbReference type="EMBL" id="VDEP01000142">
    <property type="protein sequence ID" value="KAA1128407.1"/>
    <property type="molecule type" value="Genomic_DNA"/>
</dbReference>
<dbReference type="GO" id="GO:0070485">
    <property type="term" value="P:dehydro-D-arabinono-1,4-lactone biosynthetic process"/>
    <property type="evidence" value="ECO:0007669"/>
    <property type="project" value="TreeGrafter"/>
</dbReference>
<dbReference type="InterPro" id="IPR023210">
    <property type="entry name" value="NADP_OxRdtase_dom"/>
</dbReference>
<dbReference type="Proteomes" id="UP000325313">
    <property type="component" value="Unassembled WGS sequence"/>
</dbReference>
<dbReference type="PANTHER" id="PTHR42686">
    <property type="entry name" value="GH17980P-RELATED"/>
    <property type="match status" value="1"/>
</dbReference>
<evidence type="ECO:0000313" key="3">
    <source>
        <dbReference type="EMBL" id="KAA1066267.1"/>
    </source>
</evidence>
<feature type="region of interest" description="Disordered" evidence="1">
    <location>
        <begin position="143"/>
        <end position="171"/>
    </location>
</feature>
<dbReference type="InterPro" id="IPR036812">
    <property type="entry name" value="NAD(P)_OxRdtase_dom_sf"/>
</dbReference>
<gene>
    <name evidence="3" type="ORF">PGT21_027252</name>
    <name evidence="4" type="ORF">PGTUg99_021948</name>
</gene>
<protein>
    <recommendedName>
        <fullName evidence="2">NADP-dependent oxidoreductase domain-containing protein</fullName>
    </recommendedName>
</protein>
<dbReference type="Gene3D" id="3.20.20.100">
    <property type="entry name" value="NADP-dependent oxidoreductase domain"/>
    <property type="match status" value="1"/>
</dbReference>
<dbReference type="EMBL" id="VSWC01000196">
    <property type="protein sequence ID" value="KAA1066267.1"/>
    <property type="molecule type" value="Genomic_DNA"/>
</dbReference>